<proteinExistence type="inferred from homology"/>
<dbReference type="Pfam" id="PF00126">
    <property type="entry name" value="HTH_1"/>
    <property type="match status" value="1"/>
</dbReference>
<evidence type="ECO:0000256" key="2">
    <source>
        <dbReference type="ARBA" id="ARBA00023015"/>
    </source>
</evidence>
<dbReference type="InterPro" id="IPR036390">
    <property type="entry name" value="WH_DNA-bd_sf"/>
</dbReference>
<organism evidence="6 7">
    <name type="scientific">Paludibacterium paludis</name>
    <dbReference type="NCBI Taxonomy" id="1225769"/>
    <lineage>
        <taxon>Bacteria</taxon>
        <taxon>Pseudomonadati</taxon>
        <taxon>Pseudomonadota</taxon>
        <taxon>Betaproteobacteria</taxon>
        <taxon>Neisseriales</taxon>
        <taxon>Chromobacteriaceae</taxon>
        <taxon>Paludibacterium</taxon>
    </lineage>
</organism>
<dbReference type="GO" id="GO:0003700">
    <property type="term" value="F:DNA-binding transcription factor activity"/>
    <property type="evidence" value="ECO:0007669"/>
    <property type="project" value="InterPro"/>
</dbReference>
<keyword evidence="3" id="KW-0238">DNA-binding</keyword>
<evidence type="ECO:0000313" key="6">
    <source>
        <dbReference type="EMBL" id="GGY16839.1"/>
    </source>
</evidence>
<dbReference type="InterPro" id="IPR036388">
    <property type="entry name" value="WH-like_DNA-bd_sf"/>
</dbReference>
<evidence type="ECO:0000259" key="5">
    <source>
        <dbReference type="PROSITE" id="PS50931"/>
    </source>
</evidence>
<dbReference type="AlphaFoldDB" id="A0A918P3D4"/>
<reference evidence="6" key="1">
    <citation type="journal article" date="2014" name="Int. J. Syst. Evol. Microbiol.">
        <title>Complete genome sequence of Corynebacterium casei LMG S-19264T (=DSM 44701T), isolated from a smear-ripened cheese.</title>
        <authorList>
            <consortium name="US DOE Joint Genome Institute (JGI-PGF)"/>
            <person name="Walter F."/>
            <person name="Albersmeier A."/>
            <person name="Kalinowski J."/>
            <person name="Ruckert C."/>
        </authorList>
    </citation>
    <scope>NUCLEOTIDE SEQUENCE</scope>
    <source>
        <strain evidence="6">KCTC 32182</strain>
    </source>
</reference>
<dbReference type="RefSeq" id="WP_189533924.1">
    <property type="nucleotide sequence ID" value="NZ_BMYX01000010.1"/>
</dbReference>
<reference evidence="6" key="2">
    <citation type="submission" date="2020-09" db="EMBL/GenBank/DDBJ databases">
        <authorList>
            <person name="Sun Q."/>
            <person name="Kim S."/>
        </authorList>
    </citation>
    <scope>NUCLEOTIDE SEQUENCE</scope>
    <source>
        <strain evidence="6">KCTC 32182</strain>
    </source>
</reference>
<dbReference type="GO" id="GO:0000976">
    <property type="term" value="F:transcription cis-regulatory region binding"/>
    <property type="evidence" value="ECO:0007669"/>
    <property type="project" value="TreeGrafter"/>
</dbReference>
<dbReference type="Proteomes" id="UP000645257">
    <property type="component" value="Unassembled WGS sequence"/>
</dbReference>
<feature type="domain" description="HTH lysR-type" evidence="5">
    <location>
        <begin position="5"/>
        <end position="62"/>
    </location>
</feature>
<accession>A0A918P3D4</accession>
<dbReference type="Gene3D" id="3.40.190.290">
    <property type="match status" value="1"/>
</dbReference>
<evidence type="ECO:0000256" key="4">
    <source>
        <dbReference type="ARBA" id="ARBA00023163"/>
    </source>
</evidence>
<dbReference type="NCBIfam" id="NF008095">
    <property type="entry name" value="PRK10837.1"/>
    <property type="match status" value="1"/>
</dbReference>
<name>A0A918P3D4_9NEIS</name>
<dbReference type="EMBL" id="BMYX01000010">
    <property type="protein sequence ID" value="GGY16839.1"/>
    <property type="molecule type" value="Genomic_DNA"/>
</dbReference>
<comment type="similarity">
    <text evidence="1">Belongs to the LysR transcriptional regulatory family.</text>
</comment>
<dbReference type="SUPFAM" id="SSF53850">
    <property type="entry name" value="Periplasmic binding protein-like II"/>
    <property type="match status" value="1"/>
</dbReference>
<evidence type="ECO:0000256" key="1">
    <source>
        <dbReference type="ARBA" id="ARBA00009437"/>
    </source>
</evidence>
<evidence type="ECO:0000313" key="7">
    <source>
        <dbReference type="Proteomes" id="UP000645257"/>
    </source>
</evidence>
<dbReference type="PANTHER" id="PTHR30126:SF94">
    <property type="entry name" value="LYSR FAMILY TRANSCRIPTIONAL REGULATOR"/>
    <property type="match status" value="1"/>
</dbReference>
<comment type="caution">
    <text evidence="6">The sequence shown here is derived from an EMBL/GenBank/DDBJ whole genome shotgun (WGS) entry which is preliminary data.</text>
</comment>
<sequence length="293" mass="31431">MVLRFSLRELEIFVAIAECGSVTRAASRVALGQSSASQALAALEASMGAALFDRMGKRLVLNEHGRLLFPRARALLDQARDLGSLFDSEAASLSLGASTTIANYLLPPLIARFRKARPSAKVTLEVANTARIVDAVASFTVDAGLIEGPCHHPELRVEPWQLDRLSVVVASSHPLAGRPVTLGELAEAPWLLREPGSGTREVVERLLLPHLGTVNLEMELGDSEAIKRSVAAGLGVSCLSRCVTEELLASGALVEVDAPLPTLERPLYRIMHRDKAMTRALAAFFGDEASQPE</sequence>
<keyword evidence="2" id="KW-0805">Transcription regulation</keyword>
<dbReference type="PANTHER" id="PTHR30126">
    <property type="entry name" value="HTH-TYPE TRANSCRIPTIONAL REGULATOR"/>
    <property type="match status" value="1"/>
</dbReference>
<dbReference type="Pfam" id="PF03466">
    <property type="entry name" value="LysR_substrate"/>
    <property type="match status" value="1"/>
</dbReference>
<dbReference type="SUPFAM" id="SSF46785">
    <property type="entry name" value="Winged helix' DNA-binding domain"/>
    <property type="match status" value="1"/>
</dbReference>
<dbReference type="CDD" id="cd08420">
    <property type="entry name" value="PBP2_CysL_like"/>
    <property type="match status" value="1"/>
</dbReference>
<dbReference type="PRINTS" id="PR00039">
    <property type="entry name" value="HTHLYSR"/>
</dbReference>
<keyword evidence="4" id="KW-0804">Transcription</keyword>
<dbReference type="PROSITE" id="PS50931">
    <property type="entry name" value="HTH_LYSR"/>
    <property type="match status" value="1"/>
</dbReference>
<protein>
    <submittedName>
        <fullName evidence="6">LysR family transcriptional regulator</fullName>
    </submittedName>
</protein>
<gene>
    <name evidence="6" type="primary">yeiE</name>
    <name evidence="6" type="ORF">GCM10011289_20350</name>
</gene>
<dbReference type="InterPro" id="IPR000847">
    <property type="entry name" value="LysR_HTH_N"/>
</dbReference>
<dbReference type="Gene3D" id="1.10.10.10">
    <property type="entry name" value="Winged helix-like DNA-binding domain superfamily/Winged helix DNA-binding domain"/>
    <property type="match status" value="1"/>
</dbReference>
<dbReference type="FunFam" id="1.10.10.10:FF:000001">
    <property type="entry name" value="LysR family transcriptional regulator"/>
    <property type="match status" value="1"/>
</dbReference>
<keyword evidence="7" id="KW-1185">Reference proteome</keyword>
<evidence type="ECO:0000256" key="3">
    <source>
        <dbReference type="ARBA" id="ARBA00023125"/>
    </source>
</evidence>
<dbReference type="InterPro" id="IPR005119">
    <property type="entry name" value="LysR_subst-bd"/>
</dbReference>